<dbReference type="RefSeq" id="WP_147839084.1">
    <property type="nucleotide sequence ID" value="NZ_VOUP01000022.1"/>
</dbReference>
<sequence>MGEFSLRVTLGGGGAGLGVLGWGVFALGAWPPAPWGLGLLGGGSVSLGVALLNAGRKSPMTGEACLGLACVIGGVSTLGLWLGAVLLSRLLGGA</sequence>
<evidence type="ECO:0000313" key="2">
    <source>
        <dbReference type="EMBL" id="TXE24630.1"/>
    </source>
</evidence>
<dbReference type="Proteomes" id="UP000321307">
    <property type="component" value="Unassembled WGS sequence"/>
</dbReference>
<keyword evidence="1" id="KW-0812">Transmembrane</keyword>
<keyword evidence="1" id="KW-1133">Transmembrane helix</keyword>
<reference evidence="2 3" key="1">
    <citation type="submission" date="2019-07" db="EMBL/GenBank/DDBJ databases">
        <title>Serratia strains were isolated from fresh produce.</title>
        <authorList>
            <person name="Cho G.-S."/>
            <person name="Stein M."/>
            <person name="Lee W."/>
            <person name="Suh S.H."/>
            <person name="Franz C.M.A.P."/>
        </authorList>
    </citation>
    <scope>NUCLEOTIDE SEQUENCE [LARGE SCALE GENOMIC DNA]</scope>
    <source>
        <strain evidence="2 3">S17</strain>
    </source>
</reference>
<evidence type="ECO:0000313" key="3">
    <source>
        <dbReference type="Proteomes" id="UP000321307"/>
    </source>
</evidence>
<name>A0A9X9BY27_9GAMM</name>
<protein>
    <submittedName>
        <fullName evidence="2">Uncharacterized protein</fullName>
    </submittedName>
</protein>
<comment type="caution">
    <text evidence="2">The sequence shown here is derived from an EMBL/GenBank/DDBJ whole genome shotgun (WGS) entry which is preliminary data.</text>
</comment>
<feature type="transmembrane region" description="Helical" evidence="1">
    <location>
        <begin position="66"/>
        <end position="87"/>
    </location>
</feature>
<dbReference type="AlphaFoldDB" id="A0A9X9BY27"/>
<proteinExistence type="predicted"/>
<feature type="transmembrane region" description="Helical" evidence="1">
    <location>
        <begin position="35"/>
        <end position="54"/>
    </location>
</feature>
<feature type="transmembrane region" description="Helical" evidence="1">
    <location>
        <begin position="7"/>
        <end position="29"/>
    </location>
</feature>
<organism evidence="2 3">
    <name type="scientific">Serratia ureilytica</name>
    <dbReference type="NCBI Taxonomy" id="300181"/>
    <lineage>
        <taxon>Bacteria</taxon>
        <taxon>Pseudomonadati</taxon>
        <taxon>Pseudomonadota</taxon>
        <taxon>Gammaproteobacteria</taxon>
        <taxon>Enterobacterales</taxon>
        <taxon>Yersiniaceae</taxon>
        <taxon>Serratia</taxon>
    </lineage>
</organism>
<accession>A0A9X9BY27</accession>
<dbReference type="EMBL" id="VOUP01000022">
    <property type="protein sequence ID" value="TXE24630.1"/>
    <property type="molecule type" value="Genomic_DNA"/>
</dbReference>
<gene>
    <name evidence="2" type="ORF">FOT63_23600</name>
</gene>
<evidence type="ECO:0000256" key="1">
    <source>
        <dbReference type="SAM" id="Phobius"/>
    </source>
</evidence>
<keyword evidence="1" id="KW-0472">Membrane</keyword>